<accession>A0AAV2I3D9</accession>
<name>A0AAV2I3D9_LYMST</name>
<feature type="region of interest" description="Disordered" evidence="1">
    <location>
        <begin position="203"/>
        <end position="225"/>
    </location>
</feature>
<feature type="region of interest" description="Disordered" evidence="1">
    <location>
        <begin position="390"/>
        <end position="425"/>
    </location>
</feature>
<sequence length="662" mass="73749">MPKEKEVTNHPCHLLSLPSAKRFWCRHCMTVFEDAITRWRHSRSCRYGVVNNFMRRRELEAKALQNTSVLNPVEARLEQSIQMSDLASSRVPSTTGMKHEVEDLQDSDSFTCFICHQKFSSMEEMRFHVRYPCSNSKIITSHVPHPKHSVPVFIDSLPVRQQQWPQSLQSQAELHQSYRPTQAQPQSTQPSISMQMINSEQDLEGSYENSTVSYSSNHSSDTITPTNIYVNEQGETVIEVENLDLNAEGGELSLAHLLTQLSRQGIVFDKTRSAELQSKAEVSVTTASNIVYTTEATFENSSVSTAVLKEDEGQPTAEDAANTLAQLAGFRSFRSNQQSYEVSQTDEHQQLNAADNCSSSIPGTSRYYTTSSQGAMDITYEYEYSNSPGISHSHSATTEEFSQAKSSAPPQYPNDKGEEEDVDGESIQQIYDPETGSYLTVSVNHCEMEAEEEMVQSNSGSTQSVPVGDELHQDATQHYSEETKTYSDHQIDPSSTEQSVIGQTSDKSDNLIIGTFENGCYTKEIGQAPGNSEILIIGDGKDVTKSSNQNNDKYSEVIEFSVPAESLQEIVDASHLNFDEQQSENVQNENRDPEILYENQPHFTVDSRKDHLSVVEGNDSLTLIYETDGQSTSQSSEDLAASEGTVYVVTSAGILPRNRKDN</sequence>
<gene>
    <name evidence="2" type="ORF">GSLYS_00014804001</name>
</gene>
<feature type="region of interest" description="Disordered" evidence="1">
    <location>
        <begin position="164"/>
        <end position="191"/>
    </location>
</feature>
<comment type="caution">
    <text evidence="2">The sequence shown here is derived from an EMBL/GenBank/DDBJ whole genome shotgun (WGS) entry which is preliminary data.</text>
</comment>
<dbReference type="EMBL" id="CAXITT010000418">
    <property type="protein sequence ID" value="CAL1541162.1"/>
    <property type="molecule type" value="Genomic_DNA"/>
</dbReference>
<keyword evidence="3" id="KW-1185">Reference proteome</keyword>
<dbReference type="Proteomes" id="UP001497497">
    <property type="component" value="Unassembled WGS sequence"/>
</dbReference>
<feature type="compositionally biased region" description="Basic and acidic residues" evidence="1">
    <location>
        <begin position="481"/>
        <end position="491"/>
    </location>
</feature>
<feature type="compositionally biased region" description="Polar residues" evidence="1">
    <location>
        <begin position="390"/>
        <end position="409"/>
    </location>
</feature>
<protein>
    <recommendedName>
        <fullName evidence="4">C2H2-type domain-containing protein</fullName>
    </recommendedName>
</protein>
<evidence type="ECO:0000256" key="1">
    <source>
        <dbReference type="SAM" id="MobiDB-lite"/>
    </source>
</evidence>
<organism evidence="2 3">
    <name type="scientific">Lymnaea stagnalis</name>
    <name type="common">Great pond snail</name>
    <name type="synonym">Helix stagnalis</name>
    <dbReference type="NCBI Taxonomy" id="6523"/>
    <lineage>
        <taxon>Eukaryota</taxon>
        <taxon>Metazoa</taxon>
        <taxon>Spiralia</taxon>
        <taxon>Lophotrochozoa</taxon>
        <taxon>Mollusca</taxon>
        <taxon>Gastropoda</taxon>
        <taxon>Heterobranchia</taxon>
        <taxon>Euthyneura</taxon>
        <taxon>Panpulmonata</taxon>
        <taxon>Hygrophila</taxon>
        <taxon>Lymnaeoidea</taxon>
        <taxon>Lymnaeidae</taxon>
        <taxon>Lymnaea</taxon>
    </lineage>
</organism>
<evidence type="ECO:0008006" key="4">
    <source>
        <dbReference type="Google" id="ProtNLM"/>
    </source>
</evidence>
<reference evidence="2 3" key="1">
    <citation type="submission" date="2024-04" db="EMBL/GenBank/DDBJ databases">
        <authorList>
            <consortium name="Genoscope - CEA"/>
            <person name="William W."/>
        </authorList>
    </citation>
    <scope>NUCLEOTIDE SEQUENCE [LARGE SCALE GENOMIC DNA]</scope>
</reference>
<feature type="compositionally biased region" description="Low complexity" evidence="1">
    <location>
        <begin position="180"/>
        <end position="191"/>
    </location>
</feature>
<evidence type="ECO:0000313" key="3">
    <source>
        <dbReference type="Proteomes" id="UP001497497"/>
    </source>
</evidence>
<feature type="compositionally biased region" description="Polar residues" evidence="1">
    <location>
        <begin position="492"/>
        <end position="504"/>
    </location>
</feature>
<feature type="region of interest" description="Disordered" evidence="1">
    <location>
        <begin position="338"/>
        <end position="357"/>
    </location>
</feature>
<feature type="compositionally biased region" description="Low complexity" evidence="1">
    <location>
        <begin position="210"/>
        <end position="220"/>
    </location>
</feature>
<feature type="region of interest" description="Disordered" evidence="1">
    <location>
        <begin position="481"/>
        <end position="504"/>
    </location>
</feature>
<proteinExistence type="predicted"/>
<dbReference type="AlphaFoldDB" id="A0AAV2I3D9"/>
<evidence type="ECO:0000313" key="2">
    <source>
        <dbReference type="EMBL" id="CAL1541162.1"/>
    </source>
</evidence>